<dbReference type="OMA" id="DWRQFHV"/>
<accession>A8NVD8</accession>
<dbReference type="GeneID" id="6013213"/>
<keyword evidence="3" id="KW-1185">Reference proteome</keyword>
<organism evidence="2 3">
    <name type="scientific">Coprinopsis cinerea (strain Okayama-7 / 130 / ATCC MYA-4618 / FGSC 9003)</name>
    <name type="common">Inky cap fungus</name>
    <name type="synonym">Hormographiella aspergillata</name>
    <dbReference type="NCBI Taxonomy" id="240176"/>
    <lineage>
        <taxon>Eukaryota</taxon>
        <taxon>Fungi</taxon>
        <taxon>Dikarya</taxon>
        <taxon>Basidiomycota</taxon>
        <taxon>Agaricomycotina</taxon>
        <taxon>Agaricomycetes</taxon>
        <taxon>Agaricomycetidae</taxon>
        <taxon>Agaricales</taxon>
        <taxon>Agaricineae</taxon>
        <taxon>Psathyrellaceae</taxon>
        <taxon>Coprinopsis</taxon>
    </lineage>
</organism>
<evidence type="ECO:0000313" key="2">
    <source>
        <dbReference type="EMBL" id="EAU85236.1"/>
    </source>
</evidence>
<gene>
    <name evidence="2" type="ORF">CC1G_06252</name>
</gene>
<name>A8NVD8_COPC7</name>
<dbReference type="KEGG" id="cci:CC1G_06252"/>
<dbReference type="EMBL" id="AACS02000004">
    <property type="protein sequence ID" value="EAU85236.1"/>
    <property type="molecule type" value="Genomic_DNA"/>
</dbReference>
<feature type="compositionally biased region" description="Polar residues" evidence="1">
    <location>
        <begin position="283"/>
        <end position="302"/>
    </location>
</feature>
<dbReference type="AlphaFoldDB" id="A8NVD8"/>
<dbReference type="OrthoDB" id="2635882at2759"/>
<reference evidence="2 3" key="1">
    <citation type="journal article" date="2010" name="Proc. Natl. Acad. Sci. U.S.A.">
        <title>Insights into evolution of multicellular fungi from the assembled chromosomes of the mushroom Coprinopsis cinerea (Coprinus cinereus).</title>
        <authorList>
            <person name="Stajich J.E."/>
            <person name="Wilke S.K."/>
            <person name="Ahren D."/>
            <person name="Au C.H."/>
            <person name="Birren B.W."/>
            <person name="Borodovsky M."/>
            <person name="Burns C."/>
            <person name="Canback B."/>
            <person name="Casselton L.A."/>
            <person name="Cheng C.K."/>
            <person name="Deng J."/>
            <person name="Dietrich F.S."/>
            <person name="Fargo D.C."/>
            <person name="Farman M.L."/>
            <person name="Gathman A.C."/>
            <person name="Goldberg J."/>
            <person name="Guigo R."/>
            <person name="Hoegger P.J."/>
            <person name="Hooker J.B."/>
            <person name="Huggins A."/>
            <person name="James T.Y."/>
            <person name="Kamada T."/>
            <person name="Kilaru S."/>
            <person name="Kodira C."/>
            <person name="Kues U."/>
            <person name="Kupfer D."/>
            <person name="Kwan H.S."/>
            <person name="Lomsadze A."/>
            <person name="Li W."/>
            <person name="Lilly W.W."/>
            <person name="Ma L.J."/>
            <person name="Mackey A.J."/>
            <person name="Manning G."/>
            <person name="Martin F."/>
            <person name="Muraguchi H."/>
            <person name="Natvig D.O."/>
            <person name="Palmerini H."/>
            <person name="Ramesh M.A."/>
            <person name="Rehmeyer C.J."/>
            <person name="Roe B.A."/>
            <person name="Shenoy N."/>
            <person name="Stanke M."/>
            <person name="Ter-Hovhannisyan V."/>
            <person name="Tunlid A."/>
            <person name="Velagapudi R."/>
            <person name="Vision T.J."/>
            <person name="Zeng Q."/>
            <person name="Zolan M.E."/>
            <person name="Pukkila P.J."/>
        </authorList>
    </citation>
    <scope>NUCLEOTIDE SEQUENCE [LARGE SCALE GENOMIC DNA]</scope>
    <source>
        <strain evidence="3">Okayama-7 / 130 / ATCC MYA-4618 / FGSC 9003</strain>
    </source>
</reference>
<dbReference type="Proteomes" id="UP000001861">
    <property type="component" value="Unassembled WGS sequence"/>
</dbReference>
<feature type="compositionally biased region" description="Polar residues" evidence="1">
    <location>
        <begin position="186"/>
        <end position="196"/>
    </location>
</feature>
<evidence type="ECO:0000313" key="3">
    <source>
        <dbReference type="Proteomes" id="UP000001861"/>
    </source>
</evidence>
<dbReference type="InParanoid" id="A8NVD8"/>
<feature type="compositionally biased region" description="Low complexity" evidence="1">
    <location>
        <begin position="247"/>
        <end position="267"/>
    </location>
</feature>
<comment type="caution">
    <text evidence="2">The sequence shown here is derived from an EMBL/GenBank/DDBJ whole genome shotgun (WGS) entry which is preliminary data.</text>
</comment>
<feature type="region of interest" description="Disordered" evidence="1">
    <location>
        <begin position="281"/>
        <end position="305"/>
    </location>
</feature>
<feature type="region of interest" description="Disordered" evidence="1">
    <location>
        <begin position="101"/>
        <end position="122"/>
    </location>
</feature>
<feature type="region of interest" description="Disordered" evidence="1">
    <location>
        <begin position="170"/>
        <end position="268"/>
    </location>
</feature>
<evidence type="ECO:0000256" key="1">
    <source>
        <dbReference type="SAM" id="MobiDB-lite"/>
    </source>
</evidence>
<proteinExistence type="predicted"/>
<protein>
    <submittedName>
        <fullName evidence="2">Uncharacterized protein</fullName>
    </submittedName>
</protein>
<sequence length="378" mass="40491">MAFFASPASTPSVNGGLKGYSDFFASGFRAVSSGYSVPVVQQRRSRRPTSLIATPTTSFTSESDSSISVVVNLNLPADSHNSSPPRPTRRRPLSMFATMPTRTTSPASAVPPSHKRSTSSASGRRIFASLSSRFLDRISFTSSSNAVPSASTSSSSAPVLKTKRRFSITRTLSASRSPPKDAQWISAGSSSLTPSAPNGGPDTTARSRIPASLDPFDSSPDSKSWFIDLSDSNSSPRHTPKRDSFLSMSTTTTGTSNNSNSTSNSSSARSLVHLITAMPTLPPRSQRSSLQVSTGNNGTGANTARRDVGGVHIQEKSDFWILEEEELEPAGGLVLPYPHPRSSSFVDDEVFDDYETRDDAACIDWRQFHNDLLNVVDA</sequence>
<dbReference type="RefSeq" id="XP_001836665.1">
    <property type="nucleotide sequence ID" value="XM_001836613.2"/>
</dbReference>
<dbReference type="VEuPathDB" id="FungiDB:CC1G_06252"/>